<dbReference type="SUPFAM" id="SSF55811">
    <property type="entry name" value="Nudix"/>
    <property type="match status" value="1"/>
</dbReference>
<dbReference type="InterPro" id="IPR000086">
    <property type="entry name" value="NUDIX_hydrolase_dom"/>
</dbReference>
<dbReference type="PRINTS" id="PR00502">
    <property type="entry name" value="NUDIXFAMILY"/>
</dbReference>
<evidence type="ECO:0000256" key="4">
    <source>
        <dbReference type="RuleBase" id="RU003476"/>
    </source>
</evidence>
<dbReference type="PROSITE" id="PS51462">
    <property type="entry name" value="NUDIX"/>
    <property type="match status" value="1"/>
</dbReference>
<comment type="cofactor">
    <cofactor evidence="1">
        <name>Mg(2+)</name>
        <dbReference type="ChEBI" id="CHEBI:18420"/>
    </cofactor>
</comment>
<dbReference type="Gene3D" id="3.90.79.10">
    <property type="entry name" value="Nucleoside Triphosphate Pyrophosphohydrolase"/>
    <property type="match status" value="1"/>
</dbReference>
<proteinExistence type="inferred from homology"/>
<feature type="domain" description="Nudix hydrolase" evidence="5">
    <location>
        <begin position="3"/>
        <end position="136"/>
    </location>
</feature>
<protein>
    <submittedName>
        <fullName evidence="6">NUDIX domain-containing protein</fullName>
    </submittedName>
</protein>
<organism evidence="6 7">
    <name type="scientific">Nocardioides dubius</name>
    <dbReference type="NCBI Taxonomy" id="317019"/>
    <lineage>
        <taxon>Bacteria</taxon>
        <taxon>Bacillati</taxon>
        <taxon>Actinomycetota</taxon>
        <taxon>Actinomycetes</taxon>
        <taxon>Propionibacteriales</taxon>
        <taxon>Nocardioidaceae</taxon>
        <taxon>Nocardioides</taxon>
    </lineage>
</organism>
<keyword evidence="3 4" id="KW-0378">Hydrolase</keyword>
<name>A0ABP4E587_9ACTN</name>
<dbReference type="RefSeq" id="WP_343991039.1">
    <property type="nucleotide sequence ID" value="NZ_BAAALG010000002.1"/>
</dbReference>
<sequence>MSQPVPRVSCFLLVDERGWVLLQERDEGAPTHANQWCTPGGHLEAGETFADAAYREAWEETGVVFRDGELVPWLEQRHDCPQCGPIDHAFFMADVDLVDADIRCTEGRQLVFADPQAIPGLALTPSSRHFLDLFLASDSYRGLVQR</sequence>
<dbReference type="PANTHER" id="PTHR43046:SF14">
    <property type="entry name" value="MUTT_NUDIX FAMILY PROTEIN"/>
    <property type="match status" value="1"/>
</dbReference>
<dbReference type="PANTHER" id="PTHR43046">
    <property type="entry name" value="GDP-MANNOSE MANNOSYL HYDROLASE"/>
    <property type="match status" value="1"/>
</dbReference>
<dbReference type="PROSITE" id="PS00893">
    <property type="entry name" value="NUDIX_BOX"/>
    <property type="match status" value="1"/>
</dbReference>
<dbReference type="EMBL" id="BAAALG010000002">
    <property type="protein sequence ID" value="GAA1092916.1"/>
    <property type="molecule type" value="Genomic_DNA"/>
</dbReference>
<evidence type="ECO:0000256" key="1">
    <source>
        <dbReference type="ARBA" id="ARBA00001946"/>
    </source>
</evidence>
<evidence type="ECO:0000259" key="5">
    <source>
        <dbReference type="PROSITE" id="PS51462"/>
    </source>
</evidence>
<dbReference type="InterPro" id="IPR020084">
    <property type="entry name" value="NUDIX_hydrolase_CS"/>
</dbReference>
<evidence type="ECO:0000313" key="6">
    <source>
        <dbReference type="EMBL" id="GAA1092916.1"/>
    </source>
</evidence>
<comment type="similarity">
    <text evidence="2 4">Belongs to the Nudix hydrolase family.</text>
</comment>
<evidence type="ECO:0000313" key="7">
    <source>
        <dbReference type="Proteomes" id="UP001501581"/>
    </source>
</evidence>
<evidence type="ECO:0000256" key="2">
    <source>
        <dbReference type="ARBA" id="ARBA00005582"/>
    </source>
</evidence>
<keyword evidence="7" id="KW-1185">Reference proteome</keyword>
<dbReference type="InterPro" id="IPR015797">
    <property type="entry name" value="NUDIX_hydrolase-like_dom_sf"/>
</dbReference>
<comment type="caution">
    <text evidence="6">The sequence shown here is derived from an EMBL/GenBank/DDBJ whole genome shotgun (WGS) entry which is preliminary data.</text>
</comment>
<reference evidence="7" key="1">
    <citation type="journal article" date="2019" name="Int. J. Syst. Evol. Microbiol.">
        <title>The Global Catalogue of Microorganisms (GCM) 10K type strain sequencing project: providing services to taxonomists for standard genome sequencing and annotation.</title>
        <authorList>
            <consortium name="The Broad Institute Genomics Platform"/>
            <consortium name="The Broad Institute Genome Sequencing Center for Infectious Disease"/>
            <person name="Wu L."/>
            <person name="Ma J."/>
        </authorList>
    </citation>
    <scope>NUCLEOTIDE SEQUENCE [LARGE SCALE GENOMIC DNA]</scope>
    <source>
        <strain evidence="7">JCM 13008</strain>
    </source>
</reference>
<dbReference type="Pfam" id="PF00293">
    <property type="entry name" value="NUDIX"/>
    <property type="match status" value="1"/>
</dbReference>
<dbReference type="InterPro" id="IPR020476">
    <property type="entry name" value="Nudix_hydrolase"/>
</dbReference>
<accession>A0ABP4E587</accession>
<evidence type="ECO:0000256" key="3">
    <source>
        <dbReference type="ARBA" id="ARBA00022801"/>
    </source>
</evidence>
<dbReference type="Proteomes" id="UP001501581">
    <property type="component" value="Unassembled WGS sequence"/>
</dbReference>
<gene>
    <name evidence="6" type="ORF">GCM10009668_05150</name>
</gene>